<evidence type="ECO:0000313" key="1">
    <source>
        <dbReference type="EMBL" id="ATQ53105.1"/>
    </source>
</evidence>
<sequence length="83" mass="9170">MPLQADVLCRCCRHCIHPFSYQAEDTCSIGNAVTRQVHATSRRVLTFHHRGSRASGLIPTFASLGSSVDQMLESQRPLVSICI</sequence>
<proteinExistence type="predicted"/>
<evidence type="ECO:0000313" key="2">
    <source>
        <dbReference type="Proteomes" id="UP000230889"/>
    </source>
</evidence>
<accession>A0AAI8E954</accession>
<dbReference type="Proteomes" id="UP000230889">
    <property type="component" value="Chromosome 1"/>
</dbReference>
<dbReference type="AlphaFoldDB" id="A0AAI8E954"/>
<protein>
    <submittedName>
        <fullName evidence="1">Cobalamin biosynthesis protein CbiG</fullName>
    </submittedName>
</protein>
<name>A0AAI8E954_BRUSS</name>
<reference evidence="1 2" key="1">
    <citation type="submission" date="2017-10" db="EMBL/GenBank/DDBJ databases">
        <title>First isolation and characterization of Brucella suis from yak.</title>
        <authorList>
            <person name="Yang X."/>
            <person name="Wang N."/>
            <person name="Cao X."/>
            <person name="Bie P."/>
            <person name="Wang J."/>
            <person name="Lyu Y."/>
            <person name="Wu Q."/>
        </authorList>
    </citation>
    <scope>NUCLEOTIDE SEQUENCE [LARGE SCALE GENOMIC DNA]</scope>
    <source>
        <strain evidence="1 2">QH05</strain>
    </source>
</reference>
<gene>
    <name evidence="1" type="ORF">CS875_03915</name>
</gene>
<dbReference type="EMBL" id="CP024420">
    <property type="protein sequence ID" value="ATQ53105.1"/>
    <property type="molecule type" value="Genomic_DNA"/>
</dbReference>
<organism evidence="1 2">
    <name type="scientific">Brucella suis</name>
    <dbReference type="NCBI Taxonomy" id="29461"/>
    <lineage>
        <taxon>Bacteria</taxon>
        <taxon>Pseudomonadati</taxon>
        <taxon>Pseudomonadota</taxon>
        <taxon>Alphaproteobacteria</taxon>
        <taxon>Hyphomicrobiales</taxon>
        <taxon>Brucellaceae</taxon>
        <taxon>Brucella/Ochrobactrum group</taxon>
        <taxon>Brucella</taxon>
    </lineage>
</organism>